<dbReference type="PANTHER" id="PTHR35024:SF4">
    <property type="entry name" value="POLYMER-FORMING CYTOSKELETAL PROTEIN"/>
    <property type="match status" value="1"/>
</dbReference>
<organism evidence="2 3">
    <name type="scientific">Paenibacillus radicis</name>
    <name type="common">ex Xue et al. 2023</name>
    <dbReference type="NCBI Taxonomy" id="2972489"/>
    <lineage>
        <taxon>Bacteria</taxon>
        <taxon>Bacillati</taxon>
        <taxon>Bacillota</taxon>
        <taxon>Bacilli</taxon>
        <taxon>Bacillales</taxon>
        <taxon>Paenibacillaceae</taxon>
        <taxon>Paenibacillus</taxon>
    </lineage>
</organism>
<accession>A0ABT1YU33</accession>
<dbReference type="Pfam" id="PF04519">
    <property type="entry name" value="Bactofilin"/>
    <property type="match status" value="1"/>
</dbReference>
<comment type="similarity">
    <text evidence="1">Belongs to the bactofilin family.</text>
</comment>
<evidence type="ECO:0000313" key="3">
    <source>
        <dbReference type="Proteomes" id="UP001300012"/>
    </source>
</evidence>
<dbReference type="Proteomes" id="UP001300012">
    <property type="component" value="Unassembled WGS sequence"/>
</dbReference>
<dbReference type="PANTHER" id="PTHR35024">
    <property type="entry name" value="HYPOTHETICAL CYTOSOLIC PROTEIN"/>
    <property type="match status" value="1"/>
</dbReference>
<reference evidence="2 3" key="1">
    <citation type="submission" date="2022-08" db="EMBL/GenBank/DDBJ databases">
        <title>Paenibacillus endoradicis sp. nov., Paenibacillus radicibacter sp. nov and Paenibacillus pararadicis sp. nov., three cold-adapted plant growth-promoting bacteria isolated from root of Larix gmelinii in Great Khingan.</title>
        <authorList>
            <person name="Xue H."/>
        </authorList>
    </citation>
    <scope>NUCLEOTIDE SEQUENCE [LARGE SCALE GENOMIC DNA]</scope>
    <source>
        <strain evidence="2 3">N5-1-1-5</strain>
    </source>
</reference>
<evidence type="ECO:0000256" key="1">
    <source>
        <dbReference type="ARBA" id="ARBA00044755"/>
    </source>
</evidence>
<gene>
    <name evidence="2" type="ORF">NV381_36620</name>
</gene>
<sequence length="133" mass="14241">MYMLRLTGKPKIQRRYAATDTLFGEKTLFEGSCTSEADMRIEGEVTGDLHTTGEVVIGEKGFVRSTVTARDVIIAGRMEGVVKADGIVRITATGRLIGTVHAGSLIIEKGALFQGTSQMAVMSGDRISPCTMV</sequence>
<evidence type="ECO:0000313" key="2">
    <source>
        <dbReference type="EMBL" id="MCR8636700.1"/>
    </source>
</evidence>
<dbReference type="RefSeq" id="WP_258218194.1">
    <property type="nucleotide sequence ID" value="NZ_JANQBD010000051.1"/>
</dbReference>
<dbReference type="InterPro" id="IPR007607">
    <property type="entry name" value="BacA/B"/>
</dbReference>
<comment type="caution">
    <text evidence="2">The sequence shown here is derived from an EMBL/GenBank/DDBJ whole genome shotgun (WGS) entry which is preliminary data.</text>
</comment>
<dbReference type="EMBL" id="JANQBD010000051">
    <property type="protein sequence ID" value="MCR8636700.1"/>
    <property type="molecule type" value="Genomic_DNA"/>
</dbReference>
<name>A0ABT1YU33_9BACL</name>
<proteinExistence type="inferred from homology"/>
<protein>
    <submittedName>
        <fullName evidence="2">Polymer-forming cytoskeletal protein</fullName>
    </submittedName>
</protein>
<keyword evidence="3" id="KW-1185">Reference proteome</keyword>